<dbReference type="Proteomes" id="UP000267128">
    <property type="component" value="Unassembled WGS sequence"/>
</dbReference>
<feature type="region of interest" description="Disordered" evidence="1">
    <location>
        <begin position="24"/>
        <end position="63"/>
    </location>
</feature>
<organism evidence="2 3">
    <name type="scientific">Nocardioides marmoriginsengisoli</name>
    <dbReference type="NCBI Taxonomy" id="661483"/>
    <lineage>
        <taxon>Bacteria</taxon>
        <taxon>Bacillati</taxon>
        <taxon>Actinomycetota</taxon>
        <taxon>Actinomycetes</taxon>
        <taxon>Propionibacteriales</taxon>
        <taxon>Nocardioidaceae</taxon>
        <taxon>Nocardioides</taxon>
    </lineage>
</organism>
<evidence type="ECO:0000313" key="3">
    <source>
        <dbReference type="Proteomes" id="UP000267128"/>
    </source>
</evidence>
<dbReference type="AlphaFoldDB" id="A0A3N0CIN1"/>
<sequence>MGAAPSSQAAAAALTTSAVIASKVPEHSSVHQSDAVEVPAAASRVQLRKSSPVRSHAASHASS</sequence>
<evidence type="ECO:0000256" key="1">
    <source>
        <dbReference type="SAM" id="MobiDB-lite"/>
    </source>
</evidence>
<evidence type="ECO:0000313" key="2">
    <source>
        <dbReference type="EMBL" id="RNL63189.1"/>
    </source>
</evidence>
<keyword evidence="3" id="KW-1185">Reference proteome</keyword>
<protein>
    <submittedName>
        <fullName evidence="2">Uncharacterized protein</fullName>
    </submittedName>
</protein>
<dbReference type="EMBL" id="RJSE01000007">
    <property type="protein sequence ID" value="RNL63189.1"/>
    <property type="molecule type" value="Genomic_DNA"/>
</dbReference>
<accession>A0A3N0CIN1</accession>
<name>A0A3N0CIN1_9ACTN</name>
<reference evidence="2 3" key="1">
    <citation type="submission" date="2018-11" db="EMBL/GenBank/DDBJ databases">
        <authorList>
            <person name="Li F."/>
        </authorList>
    </citation>
    <scope>NUCLEOTIDE SEQUENCE [LARGE SCALE GENOMIC DNA]</scope>
    <source>
        <strain evidence="2 3">Gsoil 097</strain>
    </source>
</reference>
<comment type="caution">
    <text evidence="2">The sequence shown here is derived from an EMBL/GenBank/DDBJ whole genome shotgun (WGS) entry which is preliminary data.</text>
</comment>
<gene>
    <name evidence="2" type="ORF">EFK50_15930</name>
</gene>
<proteinExistence type="predicted"/>
<dbReference type="RefSeq" id="WP_123228482.1">
    <property type="nucleotide sequence ID" value="NZ_RJSE01000007.1"/>
</dbReference>